<sequence>MLKDPYSVLEQWPRASLGVSVLVYMGLVRFLRWKRYKTIHQKYQSKFEAGTLTPEEAQRVIAVSSQYDMPMLLTYSLSFALFKTYGIPTISKILVGTKELSSREWVSKRYADTEILICELGTIVIVLSSLYPLPLATWVACPITGTVHVDDMKSPPEKPSGDAAPNDPRAMIALARVNWLHAKYPIKNDDHLYTLALFAFEPERWAKLYGWRALSPLECHAYYLFWAEIGRRMNIKDIPESADAFKAWFKGYEERVMVPAQTNHDVAQYTLDELLYVVPIRFGLKEFARSLAISLLEDITREAMMYPVQPAYKKQLANVILHSVNFFQRFFCLPRRSPQSVVQVSLPDFQAEKTTGKEAASNAEGMNNAKAYRMHPRWYQPQPWYKPVSGNVLGKMKDRLAIALGLAAQLPSPELRSNGYRLEEMGPMKYENVGNDEVMKMAEELLQCPISGPWARS</sequence>
<dbReference type="GO" id="GO:0016491">
    <property type="term" value="F:oxidoreductase activity"/>
    <property type="evidence" value="ECO:0007669"/>
    <property type="project" value="InterPro"/>
</dbReference>
<reference evidence="3 4" key="1">
    <citation type="journal article" date="2019" name="Nat. Ecol. Evol.">
        <title>Megaphylogeny resolves global patterns of mushroom evolution.</title>
        <authorList>
            <person name="Varga T."/>
            <person name="Krizsan K."/>
            <person name="Foldi C."/>
            <person name="Dima B."/>
            <person name="Sanchez-Garcia M."/>
            <person name="Sanchez-Ramirez S."/>
            <person name="Szollosi G.J."/>
            <person name="Szarkandi J.G."/>
            <person name="Papp V."/>
            <person name="Albert L."/>
            <person name="Andreopoulos W."/>
            <person name="Angelini C."/>
            <person name="Antonin V."/>
            <person name="Barry K.W."/>
            <person name="Bougher N.L."/>
            <person name="Buchanan P."/>
            <person name="Buyck B."/>
            <person name="Bense V."/>
            <person name="Catcheside P."/>
            <person name="Chovatia M."/>
            <person name="Cooper J."/>
            <person name="Damon W."/>
            <person name="Desjardin D."/>
            <person name="Finy P."/>
            <person name="Geml J."/>
            <person name="Haridas S."/>
            <person name="Hughes K."/>
            <person name="Justo A."/>
            <person name="Karasinski D."/>
            <person name="Kautmanova I."/>
            <person name="Kiss B."/>
            <person name="Kocsube S."/>
            <person name="Kotiranta H."/>
            <person name="LaButti K.M."/>
            <person name="Lechner B.E."/>
            <person name="Liimatainen K."/>
            <person name="Lipzen A."/>
            <person name="Lukacs Z."/>
            <person name="Mihaltcheva S."/>
            <person name="Morgado L.N."/>
            <person name="Niskanen T."/>
            <person name="Noordeloos M.E."/>
            <person name="Ohm R.A."/>
            <person name="Ortiz-Santana B."/>
            <person name="Ovrebo C."/>
            <person name="Racz N."/>
            <person name="Riley R."/>
            <person name="Savchenko A."/>
            <person name="Shiryaev A."/>
            <person name="Soop K."/>
            <person name="Spirin V."/>
            <person name="Szebenyi C."/>
            <person name="Tomsovsky M."/>
            <person name="Tulloss R.E."/>
            <person name="Uehling J."/>
            <person name="Grigoriev I.V."/>
            <person name="Vagvolgyi C."/>
            <person name="Papp T."/>
            <person name="Martin F.M."/>
            <person name="Miettinen O."/>
            <person name="Hibbett D.S."/>
            <person name="Nagy L.G."/>
        </authorList>
    </citation>
    <scope>NUCLEOTIDE SEQUENCE [LARGE SCALE GENOMIC DNA]</scope>
    <source>
        <strain evidence="3 4">CBS 962.96</strain>
    </source>
</reference>
<dbReference type="OrthoDB" id="545169at2759"/>
<gene>
    <name evidence="3" type="ORF">K435DRAFT_969803</name>
</gene>
<proteinExistence type="predicted"/>
<evidence type="ECO:0000259" key="2">
    <source>
        <dbReference type="Pfam" id="PF09995"/>
    </source>
</evidence>
<dbReference type="InterPro" id="IPR018713">
    <property type="entry name" value="MPAB/Lcp_cat_dom"/>
</dbReference>
<organism evidence="3 4">
    <name type="scientific">Dendrothele bispora (strain CBS 962.96)</name>
    <dbReference type="NCBI Taxonomy" id="1314807"/>
    <lineage>
        <taxon>Eukaryota</taxon>
        <taxon>Fungi</taxon>
        <taxon>Dikarya</taxon>
        <taxon>Basidiomycota</taxon>
        <taxon>Agaricomycotina</taxon>
        <taxon>Agaricomycetes</taxon>
        <taxon>Agaricomycetidae</taxon>
        <taxon>Agaricales</taxon>
        <taxon>Agaricales incertae sedis</taxon>
        <taxon>Dendrothele</taxon>
    </lineage>
</organism>
<feature type="transmembrane region" description="Helical" evidence="1">
    <location>
        <begin position="12"/>
        <end position="31"/>
    </location>
</feature>
<keyword evidence="4" id="KW-1185">Reference proteome</keyword>
<keyword evidence="1" id="KW-1133">Transmembrane helix</keyword>
<protein>
    <recommendedName>
        <fullName evidence="2">ER-bound oxygenase mpaB/mpaB'/Rubber oxygenase catalytic domain-containing protein</fullName>
    </recommendedName>
</protein>
<dbReference type="Pfam" id="PF09995">
    <property type="entry name" value="MPAB_Lcp_cat"/>
    <property type="match status" value="1"/>
</dbReference>
<dbReference type="InterPro" id="IPR046366">
    <property type="entry name" value="MPAB"/>
</dbReference>
<keyword evidence="1" id="KW-0812">Transmembrane</keyword>
<evidence type="ECO:0000256" key="1">
    <source>
        <dbReference type="SAM" id="Phobius"/>
    </source>
</evidence>
<dbReference type="EMBL" id="ML179440">
    <property type="protein sequence ID" value="THU87659.1"/>
    <property type="molecule type" value="Genomic_DNA"/>
</dbReference>
<accession>A0A4S8LFD1</accession>
<evidence type="ECO:0000313" key="4">
    <source>
        <dbReference type="Proteomes" id="UP000297245"/>
    </source>
</evidence>
<dbReference type="AlphaFoldDB" id="A0A4S8LFD1"/>
<dbReference type="PANTHER" id="PTHR36124:SF1">
    <property type="entry name" value="ER-BOUND OXYGENASE MPAB_MPAB'_RUBBER OXYGENASE CATALYTIC DOMAIN-CONTAINING PROTEIN"/>
    <property type="match status" value="1"/>
</dbReference>
<dbReference type="PANTHER" id="PTHR36124">
    <property type="match status" value="1"/>
</dbReference>
<evidence type="ECO:0000313" key="3">
    <source>
        <dbReference type="EMBL" id="THU87659.1"/>
    </source>
</evidence>
<feature type="domain" description="ER-bound oxygenase mpaB/mpaB'/Rubber oxygenase catalytic" evidence="2">
    <location>
        <begin position="185"/>
        <end position="310"/>
    </location>
</feature>
<name>A0A4S8LFD1_DENBC</name>
<keyword evidence="1" id="KW-0472">Membrane</keyword>
<dbReference type="Proteomes" id="UP000297245">
    <property type="component" value="Unassembled WGS sequence"/>
</dbReference>